<dbReference type="CDD" id="cd06577">
    <property type="entry name" value="PASTA_pknB"/>
    <property type="match status" value="1"/>
</dbReference>
<feature type="region of interest" description="Disordered" evidence="1">
    <location>
        <begin position="117"/>
        <end position="137"/>
    </location>
</feature>
<comment type="caution">
    <text evidence="3">The sequence shown here is derived from an EMBL/GenBank/DDBJ whole genome shotgun (WGS) entry which is preliminary data.</text>
</comment>
<dbReference type="Proteomes" id="UP001519362">
    <property type="component" value="Unassembled WGS sequence"/>
</dbReference>
<dbReference type="Gene3D" id="3.30.10.20">
    <property type="match status" value="1"/>
</dbReference>
<evidence type="ECO:0000259" key="2">
    <source>
        <dbReference type="PROSITE" id="PS51178"/>
    </source>
</evidence>
<dbReference type="EMBL" id="JAGIOL010000001">
    <property type="protein sequence ID" value="MBP2435903.1"/>
    <property type="molecule type" value="Genomic_DNA"/>
</dbReference>
<accession>A0ABS4ZFU1</accession>
<proteinExistence type="predicted"/>
<dbReference type="PROSITE" id="PS51178">
    <property type="entry name" value="PASTA"/>
    <property type="match status" value="1"/>
</dbReference>
<reference evidence="3 4" key="1">
    <citation type="submission" date="2021-03" db="EMBL/GenBank/DDBJ databases">
        <title>Sequencing the genomes of 1000 actinobacteria strains.</title>
        <authorList>
            <person name="Klenk H.-P."/>
        </authorList>
    </citation>
    <scope>NUCLEOTIDE SEQUENCE [LARGE SCALE GENOMIC DNA]</scope>
    <source>
        <strain evidence="3 4">DSM 24221</strain>
    </source>
</reference>
<gene>
    <name evidence="3" type="ORF">JOF34_000489</name>
</gene>
<feature type="compositionally biased region" description="Basic and acidic residues" evidence="1">
    <location>
        <begin position="117"/>
        <end position="135"/>
    </location>
</feature>
<evidence type="ECO:0000313" key="3">
    <source>
        <dbReference type="EMBL" id="MBP2435903.1"/>
    </source>
</evidence>
<name>A0ABS4ZFU1_9MICO</name>
<evidence type="ECO:0000313" key="4">
    <source>
        <dbReference type="Proteomes" id="UP001519362"/>
    </source>
</evidence>
<evidence type="ECO:0000256" key="1">
    <source>
        <dbReference type="SAM" id="MobiDB-lite"/>
    </source>
</evidence>
<dbReference type="RefSeq" id="WP_165131560.1">
    <property type="nucleotide sequence ID" value="NZ_CP049253.1"/>
</dbReference>
<sequence length="216" mass="22902">MSEKKPFWKKPIAWGIATAVVLAGIISAGVASENDGSESSVAADSTIEVPVVAGLPGDEARDLLRDAGFSVSGDGGDETPVAYANWDATGTTPAGTAEEGSAVTLHLVRADERLAAEKEAQEAEREKEREERDAQPVDGTIAQSLCEQTADREFPYGVKLHWIMDKLADEQTDDGWYLKVGATVTNEFGAEQSGVNVECHVGGTVGNPVMESFLAY</sequence>
<protein>
    <recommendedName>
        <fullName evidence="2">PASTA domain-containing protein</fullName>
    </recommendedName>
</protein>
<dbReference type="InterPro" id="IPR005543">
    <property type="entry name" value="PASTA_dom"/>
</dbReference>
<organism evidence="3 4">
    <name type="scientific">Microbacterium amylolyticum</name>
    <dbReference type="NCBI Taxonomy" id="936337"/>
    <lineage>
        <taxon>Bacteria</taxon>
        <taxon>Bacillati</taxon>
        <taxon>Actinomycetota</taxon>
        <taxon>Actinomycetes</taxon>
        <taxon>Micrococcales</taxon>
        <taxon>Microbacteriaceae</taxon>
        <taxon>Microbacterium</taxon>
    </lineage>
</organism>
<keyword evidence="4" id="KW-1185">Reference proteome</keyword>
<feature type="domain" description="PASTA" evidence="2">
    <location>
        <begin position="43"/>
        <end position="109"/>
    </location>
</feature>